<sequence>MKTRELLSTKYNAYLADGNAVLAVTLSTYVRSAKFASSDCMRVFWDQHFMHRVQRCLPYHVHPKIDYDYVVERSPGGHYHYHGLLALPQPYGDWLCEGIRSKWLRRDLNSFRRAGQYRPLRLNSFRIEPIRPDGSVDAIARYLTKTPDYLPSSETYPLWKKQVSSDW</sequence>
<gene>
    <name evidence="1" type="ORF">SAMN04487997_2347</name>
</gene>
<dbReference type="Proteomes" id="UP000199420">
    <property type="component" value="Unassembled WGS sequence"/>
</dbReference>
<reference evidence="1 2" key="1">
    <citation type="submission" date="2016-10" db="EMBL/GenBank/DDBJ databases">
        <authorList>
            <person name="de Groot N.N."/>
        </authorList>
    </citation>
    <scope>NUCLEOTIDE SEQUENCE [LARGE SCALE GENOMIC DNA]</scope>
    <source>
        <strain evidence="1 2">DSM 26515</strain>
    </source>
</reference>
<proteinExistence type="predicted"/>
<keyword evidence="2" id="KW-1185">Reference proteome</keyword>
<evidence type="ECO:0000313" key="2">
    <source>
        <dbReference type="Proteomes" id="UP000199420"/>
    </source>
</evidence>
<evidence type="ECO:0000313" key="1">
    <source>
        <dbReference type="EMBL" id="SEJ05521.1"/>
    </source>
</evidence>
<dbReference type="AlphaFoldDB" id="A0A1H6VLM1"/>
<protein>
    <submittedName>
        <fullName evidence="1">Uncharacterized protein</fullName>
    </submittedName>
</protein>
<dbReference type="RefSeq" id="WP_091338425.1">
    <property type="nucleotide sequence ID" value="NZ_FNYC01000004.1"/>
</dbReference>
<organism evidence="1 2">
    <name type="scientific">Frateuria terrea</name>
    <dbReference type="NCBI Taxonomy" id="529704"/>
    <lineage>
        <taxon>Bacteria</taxon>
        <taxon>Pseudomonadati</taxon>
        <taxon>Pseudomonadota</taxon>
        <taxon>Gammaproteobacteria</taxon>
        <taxon>Lysobacterales</taxon>
        <taxon>Rhodanobacteraceae</taxon>
        <taxon>Frateuria</taxon>
    </lineage>
</organism>
<name>A0A1H6VLM1_9GAMM</name>
<accession>A0A1H6VLM1</accession>
<dbReference type="EMBL" id="FNYC01000004">
    <property type="protein sequence ID" value="SEJ05521.1"/>
    <property type="molecule type" value="Genomic_DNA"/>
</dbReference>